<dbReference type="GO" id="GO:0050852">
    <property type="term" value="P:T cell receptor signaling pathway"/>
    <property type="evidence" value="ECO:0007669"/>
    <property type="project" value="TreeGrafter"/>
</dbReference>
<name>A0AAV4FYN9_9GAST</name>
<comment type="caution">
    <text evidence="2">The sequence shown here is derived from an EMBL/GenBank/DDBJ whole genome shotgun (WGS) entry which is preliminary data.</text>
</comment>
<feature type="compositionally biased region" description="Pro residues" evidence="1">
    <location>
        <begin position="143"/>
        <end position="157"/>
    </location>
</feature>
<feature type="compositionally biased region" description="Low complexity" evidence="1">
    <location>
        <begin position="128"/>
        <end position="142"/>
    </location>
</feature>
<proteinExistence type="predicted"/>
<dbReference type="AlphaFoldDB" id="A0AAV4FYN9"/>
<feature type="region of interest" description="Disordered" evidence="1">
    <location>
        <begin position="1"/>
        <end position="317"/>
    </location>
</feature>
<feature type="compositionally biased region" description="Gly residues" evidence="1">
    <location>
        <begin position="77"/>
        <end position="86"/>
    </location>
</feature>
<feature type="compositionally biased region" description="Acidic residues" evidence="1">
    <location>
        <begin position="423"/>
        <end position="437"/>
    </location>
</feature>
<gene>
    <name evidence="2" type="ORF">ElyMa_000534500</name>
</gene>
<feature type="compositionally biased region" description="Low complexity" evidence="1">
    <location>
        <begin position="199"/>
        <end position="225"/>
    </location>
</feature>
<organism evidence="2 3">
    <name type="scientific">Elysia marginata</name>
    <dbReference type="NCBI Taxonomy" id="1093978"/>
    <lineage>
        <taxon>Eukaryota</taxon>
        <taxon>Metazoa</taxon>
        <taxon>Spiralia</taxon>
        <taxon>Lophotrochozoa</taxon>
        <taxon>Mollusca</taxon>
        <taxon>Gastropoda</taxon>
        <taxon>Heterobranchia</taxon>
        <taxon>Euthyneura</taxon>
        <taxon>Panpulmonata</taxon>
        <taxon>Sacoglossa</taxon>
        <taxon>Placobranchoidea</taxon>
        <taxon>Plakobranchidae</taxon>
        <taxon>Elysia</taxon>
    </lineage>
</organism>
<evidence type="ECO:0000313" key="2">
    <source>
        <dbReference type="EMBL" id="GFR78462.1"/>
    </source>
</evidence>
<dbReference type="GO" id="GO:0005886">
    <property type="term" value="C:plasma membrane"/>
    <property type="evidence" value="ECO:0007669"/>
    <property type="project" value="InterPro"/>
</dbReference>
<accession>A0AAV4FYN9</accession>
<feature type="compositionally biased region" description="Basic and acidic residues" evidence="1">
    <location>
        <begin position="251"/>
        <end position="268"/>
    </location>
</feature>
<feature type="region of interest" description="Disordered" evidence="1">
    <location>
        <begin position="334"/>
        <end position="396"/>
    </location>
</feature>
<feature type="compositionally biased region" description="Basic and acidic residues" evidence="1">
    <location>
        <begin position="492"/>
        <end position="507"/>
    </location>
</feature>
<dbReference type="EMBL" id="BMAT01001023">
    <property type="protein sequence ID" value="GFR78462.1"/>
    <property type="molecule type" value="Genomic_DNA"/>
</dbReference>
<dbReference type="InterPro" id="IPR043443">
    <property type="entry name" value="FYB1/2-like"/>
</dbReference>
<dbReference type="Proteomes" id="UP000762676">
    <property type="component" value="Unassembled WGS sequence"/>
</dbReference>
<feature type="compositionally biased region" description="Basic and acidic residues" evidence="1">
    <location>
        <begin position="447"/>
        <end position="483"/>
    </location>
</feature>
<dbReference type="GO" id="GO:0007229">
    <property type="term" value="P:integrin-mediated signaling pathway"/>
    <property type="evidence" value="ECO:0007669"/>
    <property type="project" value="InterPro"/>
</dbReference>
<feature type="region of interest" description="Disordered" evidence="1">
    <location>
        <begin position="417"/>
        <end position="514"/>
    </location>
</feature>
<dbReference type="PANTHER" id="PTHR16830">
    <property type="entry name" value="SH2 CONTAINING ADAPTOR PRAM-1 RELATED"/>
    <property type="match status" value="1"/>
</dbReference>
<reference evidence="2 3" key="1">
    <citation type="journal article" date="2021" name="Elife">
        <title>Chloroplast acquisition without the gene transfer in kleptoplastic sea slugs, Plakobranchus ocellatus.</title>
        <authorList>
            <person name="Maeda T."/>
            <person name="Takahashi S."/>
            <person name="Yoshida T."/>
            <person name="Shimamura S."/>
            <person name="Takaki Y."/>
            <person name="Nagai Y."/>
            <person name="Toyoda A."/>
            <person name="Suzuki Y."/>
            <person name="Arimoto A."/>
            <person name="Ishii H."/>
            <person name="Satoh N."/>
            <person name="Nishiyama T."/>
            <person name="Hasebe M."/>
            <person name="Maruyama T."/>
            <person name="Minagawa J."/>
            <person name="Obokata J."/>
            <person name="Shigenobu S."/>
        </authorList>
    </citation>
    <scope>NUCLEOTIDE SEQUENCE [LARGE SCALE GENOMIC DNA]</scope>
</reference>
<evidence type="ECO:0000256" key="1">
    <source>
        <dbReference type="SAM" id="MobiDB-lite"/>
    </source>
</evidence>
<dbReference type="GO" id="GO:0072659">
    <property type="term" value="P:protein localization to plasma membrane"/>
    <property type="evidence" value="ECO:0007669"/>
    <property type="project" value="TreeGrafter"/>
</dbReference>
<sequence length="543" mass="58824">MLFEQAENKTSNMVSERKESKGEPPALQRFRQNQQQLQQDSKNEEDRPPVAQKPGLQPTLRQNSKTDAADTTDSSSTGGGGGGGVGKINVAKMFQQGTAPPPLKPVVPVKRPGALNSETSNSERPKVALKPPSKASPATSPVSPKPVPPTEKPPPSALKPSSFVTANGSAVVPNKQYAGTAPIKLPVMDGKPLLRKTDSSLSSGSSASSGSAKPSSPSLTNNNTNGPFDFRSHLKPRPSLGGKAEAAPSDSNKDLTHSEPSGKPDPVKRPNSSDNSDALDEIVERPSDSKRFKKVKLSSLPPAASEAPEKPDLPDGGVDLALICQQHANMLRHIADDDLPPPPPPEELVEEDIYDDGSTVVETRPPTNRPQRGRESNRISEIPTMTAEEEGLEEDDIYDDGATDAEIDLLYVDAASETKPAIAEEEEDVDSIYDDGDIVPSAEESEEAKKKRLKEEAEAKKREQKRQKEEEKRKKQQEKEEQKRRKKFNLTGDEKDIGEGIIKEDSRGWGNNLTVKKGDKVTIVRLDSNPANKFLVKTDSDSK</sequence>
<protein>
    <submittedName>
        <fullName evidence="2">FYN-binding protein</fullName>
    </submittedName>
</protein>
<feature type="compositionally biased region" description="Acidic residues" evidence="1">
    <location>
        <begin position="387"/>
        <end position="396"/>
    </location>
</feature>
<keyword evidence="3" id="KW-1185">Reference proteome</keyword>
<dbReference type="Gene3D" id="2.30.30.40">
    <property type="entry name" value="SH3 Domains"/>
    <property type="match status" value="1"/>
</dbReference>
<feature type="compositionally biased region" description="Low complexity" evidence="1">
    <location>
        <begin position="27"/>
        <end position="39"/>
    </location>
</feature>
<evidence type="ECO:0000313" key="3">
    <source>
        <dbReference type="Proteomes" id="UP000762676"/>
    </source>
</evidence>
<dbReference type="PANTHER" id="PTHR16830:SF12">
    <property type="entry name" value="PDZ DOMAIN-CONTAINING PROTEIN"/>
    <property type="match status" value="1"/>
</dbReference>